<dbReference type="EMBL" id="FNAI01000003">
    <property type="protein sequence ID" value="SDD99770.1"/>
    <property type="molecule type" value="Genomic_DNA"/>
</dbReference>
<dbReference type="Pfam" id="PF22200">
    <property type="entry name" value="ExsA_N"/>
    <property type="match status" value="1"/>
</dbReference>
<gene>
    <name evidence="5" type="ORF">SAMN05216464_103283</name>
</gene>
<evidence type="ECO:0000259" key="4">
    <source>
        <dbReference type="PROSITE" id="PS01124"/>
    </source>
</evidence>
<dbReference type="GO" id="GO:0003700">
    <property type="term" value="F:DNA-binding transcription factor activity"/>
    <property type="evidence" value="ECO:0007669"/>
    <property type="project" value="InterPro"/>
</dbReference>
<dbReference type="SMART" id="SM00342">
    <property type="entry name" value="HTH_ARAC"/>
    <property type="match status" value="1"/>
</dbReference>
<sequence>MNNQRHTTFSQITYSCYSTCIREGEQFIPEHVFSYQISGKLVYNDGDNQYTFDEGSFRLTRRNTLIKFNKIPPPDGEYSNISVFLDQNTLRNLSLEYGYKCAKRSNNERVFSLPSNPLLSGIIDSLKPYDELNKPSNKILKELKLKELIVVLLETSPYLMDVLFDFTEPGKIDLEAFMNRNFRFNVSLERFAYLTGRSLSTFQRDFEKIFAANPRKWLQQKRLSEAFYLIKEKGAHASEVYLEVGFQDLSHFSYAFKKMFGFAPSQIPLDKL</sequence>
<keyword evidence="1" id="KW-0805">Transcription regulation</keyword>
<dbReference type="Gene3D" id="1.10.10.60">
    <property type="entry name" value="Homeodomain-like"/>
    <property type="match status" value="1"/>
</dbReference>
<proteinExistence type="predicted"/>
<dbReference type="AlphaFoldDB" id="A0A1G6ZB05"/>
<dbReference type="InterPro" id="IPR018060">
    <property type="entry name" value="HTH_AraC"/>
</dbReference>
<protein>
    <submittedName>
        <fullName evidence="5">AraC-type DNA-binding protein</fullName>
    </submittedName>
</protein>
<accession>A0A1G6ZB05</accession>
<evidence type="ECO:0000256" key="2">
    <source>
        <dbReference type="ARBA" id="ARBA00023125"/>
    </source>
</evidence>
<dbReference type="PANTHER" id="PTHR43280">
    <property type="entry name" value="ARAC-FAMILY TRANSCRIPTIONAL REGULATOR"/>
    <property type="match status" value="1"/>
</dbReference>
<dbReference type="PROSITE" id="PS51257">
    <property type="entry name" value="PROKAR_LIPOPROTEIN"/>
    <property type="match status" value="1"/>
</dbReference>
<dbReference type="OrthoDB" id="4480133at2"/>
<dbReference type="SUPFAM" id="SSF46689">
    <property type="entry name" value="Homeodomain-like"/>
    <property type="match status" value="1"/>
</dbReference>
<dbReference type="PANTHER" id="PTHR43280:SF2">
    <property type="entry name" value="HTH-TYPE TRANSCRIPTIONAL REGULATOR EXSA"/>
    <property type="match status" value="1"/>
</dbReference>
<reference evidence="5 6" key="1">
    <citation type="submission" date="2016-10" db="EMBL/GenBank/DDBJ databases">
        <authorList>
            <person name="de Groot N.N."/>
        </authorList>
    </citation>
    <scope>NUCLEOTIDE SEQUENCE [LARGE SCALE GENOMIC DNA]</scope>
    <source>
        <strain evidence="5 6">47C3B</strain>
    </source>
</reference>
<dbReference type="Proteomes" id="UP000199072">
    <property type="component" value="Unassembled WGS sequence"/>
</dbReference>
<organism evidence="5 6">
    <name type="scientific">Mucilaginibacter pineti</name>
    <dbReference type="NCBI Taxonomy" id="1391627"/>
    <lineage>
        <taxon>Bacteria</taxon>
        <taxon>Pseudomonadati</taxon>
        <taxon>Bacteroidota</taxon>
        <taxon>Sphingobacteriia</taxon>
        <taxon>Sphingobacteriales</taxon>
        <taxon>Sphingobacteriaceae</taxon>
        <taxon>Mucilaginibacter</taxon>
    </lineage>
</organism>
<dbReference type="InterPro" id="IPR009057">
    <property type="entry name" value="Homeodomain-like_sf"/>
</dbReference>
<dbReference type="PROSITE" id="PS01124">
    <property type="entry name" value="HTH_ARAC_FAMILY_2"/>
    <property type="match status" value="1"/>
</dbReference>
<evidence type="ECO:0000313" key="6">
    <source>
        <dbReference type="Proteomes" id="UP000199072"/>
    </source>
</evidence>
<keyword evidence="2 5" id="KW-0238">DNA-binding</keyword>
<keyword evidence="3" id="KW-0804">Transcription</keyword>
<evidence type="ECO:0000256" key="1">
    <source>
        <dbReference type="ARBA" id="ARBA00023015"/>
    </source>
</evidence>
<dbReference type="STRING" id="1391627.SAMN05216464_103283"/>
<name>A0A1G6ZB05_9SPHI</name>
<keyword evidence="6" id="KW-1185">Reference proteome</keyword>
<dbReference type="InterPro" id="IPR054015">
    <property type="entry name" value="ExsA-like_N"/>
</dbReference>
<dbReference type="GO" id="GO:0043565">
    <property type="term" value="F:sequence-specific DNA binding"/>
    <property type="evidence" value="ECO:0007669"/>
    <property type="project" value="InterPro"/>
</dbReference>
<dbReference type="Pfam" id="PF12833">
    <property type="entry name" value="HTH_18"/>
    <property type="match status" value="1"/>
</dbReference>
<evidence type="ECO:0000256" key="3">
    <source>
        <dbReference type="ARBA" id="ARBA00023163"/>
    </source>
</evidence>
<feature type="domain" description="HTH araC/xylS-type" evidence="4">
    <location>
        <begin position="172"/>
        <end position="270"/>
    </location>
</feature>
<evidence type="ECO:0000313" key="5">
    <source>
        <dbReference type="EMBL" id="SDD99770.1"/>
    </source>
</evidence>